<protein>
    <submittedName>
        <fullName evidence="1">Uncharacterized protein</fullName>
    </submittedName>
</protein>
<reference evidence="1" key="1">
    <citation type="submission" date="2023-03" db="EMBL/GenBank/DDBJ databases">
        <title>Chromosome-level genomes of two armyworms, Mythimna separata and Mythimna loreyi, provide insights into the biosynthesis and reception of sex pheromones.</title>
        <authorList>
            <person name="Zhao H."/>
        </authorList>
    </citation>
    <scope>NUCLEOTIDE SEQUENCE</scope>
    <source>
        <strain evidence="1">BeijingLab</strain>
    </source>
</reference>
<evidence type="ECO:0000313" key="2">
    <source>
        <dbReference type="Proteomes" id="UP001231649"/>
    </source>
</evidence>
<gene>
    <name evidence="1" type="ORF">PYW08_000680</name>
</gene>
<comment type="caution">
    <text evidence="1">The sequence shown here is derived from an EMBL/GenBank/DDBJ whole genome shotgun (WGS) entry which is preliminary data.</text>
</comment>
<evidence type="ECO:0000313" key="1">
    <source>
        <dbReference type="EMBL" id="KAJ8729099.1"/>
    </source>
</evidence>
<accession>A0ACC2R0L4</accession>
<sequence>MNSKFFTKNFLESDERSESDAASRRSSGSELEEELMGNSGRDSRSFRKRTKSGDGQSSSDEGKGSDPKIPTGSRGGGQSRGKGRGLTSQESAQRAAKLAAEGRHPGAVSAGERPPRQSGGAPDAGVDSAEEARRSFGELIVAALRDMGRKRLAKPSSKEKTVLKHAASLSEAFDKALDKSVAKLRAELRAELRAGPVGPGAVAREAVGGGSGQGQGQSRPQTQPQPEAGSQLLTLVQSELAAVRQQLQQQQQQFQLQIQRQLSLLEGIASASASELLRLGRRLCVKCPAPADILLLLRDIASTTQAFTLFADLLAETESPSLRAPPPAGPRGGAATHMPRNRLWHAVVCSVLVACGVAQQQAATSDGVQSVRIMPVTLGAADVGAALGALAVAALATRGLGAELVGAPAACAVPASDDCSNAVLNALVTRAADVALLPMPAARPLHALLLRDYGLSELGDVTPAARLACHAHVSASSPRSLLEFSDAAVATQFRVPHDAIVSALRAAAATDPLTSSCFASNCSSFSFTPDWCSLANSTCSVLLVDDESEARVLVDVVRSNQLYTSIVALGAHLLAVAERLTRAPAARRLLLCSRAADRAALVRLQFTMLAPPPCYTTAQICAFDPYRLAKVVNERDLHSPSVISILGRLELTEIELRNLTRQYRMSGPVAAAAETLARHAEWTRVPREARTAVMVPAATQREAFDASALRAAAVLAEQDSPDSVSVNFKVELLDDQCKSTLAFKYLTDALGAEFGALSGVAGPACGAAFADVARQSPPLALPVLGYTAQAPPPAHAAAFTVLAGGDARLRSAAWAALCAHMGWRRVAVLSELATRAALDLADLADLHVIEHVELPADTEEVDHDKVLQWATRVAAANGRVLYVCVEDARVVRAALCAGRAAGLTPAAGAVWLLPAELPPAWLTVQLADTHNCTQQQLLEVADGHLSVAPTWLADWDEQPPNAARREWALRWRAQCCVQRGGCARPGACSRAPAHAALLYDVLLMWHAALRRQLLKSPAALDNLHRGSFASALIKDVTSVNYTGLTGEFQWSREGAVARAAPLVLMQWLNGTQHRVGSWRPRAPYVPGPTAPRWLTPDGRAPDDGAERCALQPLADVLHSDCRIAFVALGALLLALLVAALAAAAWHCKRRAERKYRERLAELGLTRLSPKPGGLDRWEIPRERVVINRKLGTGAFGTVYGGHALLAEDRGWSAVAVKTLKAGASTEEKLDFLSEAEAMKRFDHKNVVRLLGVVTNTEPVCTVMEFMLYGDLKNYLLARRHLAAGEAGLSGEAEVSAERLTAMALDAARALSYLAQMRYVHRDVAARNCLVSAHRVVKLADFGMTRLVFENDYYRFSRKGMLPVRWMAPESLALGVFSPASDVWSFGVLLYEIVTFGSLPFQGLSNAEVLARVKAGHTLELPPGLKPQLEGLIKSCWQQEHKARPCAAEVAAFLADSPRLLAPCLDVPLDALPLDHADLDPWRVSRDRAEVRYWRTRRACWRRAWTCRWTRCRSTTPTSTPGACRATALRYVTGGLAAPAGAVPGRTLLADSPRLLAPCLDVPLDALPLDHADLDPWRVSRDRAEVRYWRTRRACWRRAWTCRWTRCRSTTPTSTPGACRATALRYVTGGLAAPAGAVPGRTLLADSPRLLAPCLDVPLDALPLDHADLDPWRVSRDRAEVRYWRTRRACWRRAWTCRWTRCRSTTPTSTPGACRATALRYVTGGLAAPAGAVPGRTLLADSPRLLAPCLDVPLDALPLDHADLDPWRVSRDRAEVRYWRTRRACWRRAWTCRWTRCRSTTPTSTPGACRATALRYVTGGLAAPAGAVPGRAAGRAAARPRRPRPLARVARPR</sequence>
<name>A0ACC2R0L4_9NEOP</name>
<proteinExistence type="predicted"/>
<keyword evidence="2" id="KW-1185">Reference proteome</keyword>
<dbReference type="EMBL" id="CM056786">
    <property type="protein sequence ID" value="KAJ8729099.1"/>
    <property type="molecule type" value="Genomic_DNA"/>
</dbReference>
<dbReference type="Proteomes" id="UP001231649">
    <property type="component" value="Chromosome 10"/>
</dbReference>
<organism evidence="1 2">
    <name type="scientific">Mythimna loreyi</name>
    <dbReference type="NCBI Taxonomy" id="667449"/>
    <lineage>
        <taxon>Eukaryota</taxon>
        <taxon>Metazoa</taxon>
        <taxon>Ecdysozoa</taxon>
        <taxon>Arthropoda</taxon>
        <taxon>Hexapoda</taxon>
        <taxon>Insecta</taxon>
        <taxon>Pterygota</taxon>
        <taxon>Neoptera</taxon>
        <taxon>Endopterygota</taxon>
        <taxon>Lepidoptera</taxon>
        <taxon>Glossata</taxon>
        <taxon>Ditrysia</taxon>
        <taxon>Noctuoidea</taxon>
        <taxon>Noctuidae</taxon>
        <taxon>Noctuinae</taxon>
        <taxon>Hadenini</taxon>
        <taxon>Mythimna</taxon>
    </lineage>
</organism>